<protein>
    <recommendedName>
        <fullName evidence="2">LOB domain-containing protein</fullName>
    </recommendedName>
</protein>
<accession>A0A7N0VDM4</accession>
<dbReference type="Proteomes" id="UP000594263">
    <property type="component" value="Unplaced"/>
</dbReference>
<dbReference type="AlphaFoldDB" id="A0A7N0VDM4"/>
<dbReference type="EnsemblPlants" id="Kaladp0605s0003.1.v1.1">
    <property type="protein sequence ID" value="Kaladp0605s0003.1.v1.1"/>
    <property type="gene ID" value="Kaladp0605s0003.v1.1"/>
</dbReference>
<dbReference type="EnsemblPlants" id="Kaladp0605s0003.2.v1.1">
    <property type="protein sequence ID" value="Kaladp0605s0003.2.v1.1"/>
    <property type="gene ID" value="Kaladp0605s0003.v1.1"/>
</dbReference>
<reference evidence="3" key="1">
    <citation type="submission" date="2021-01" db="UniProtKB">
        <authorList>
            <consortium name="EnsemblPlants"/>
        </authorList>
    </citation>
    <scope>IDENTIFICATION</scope>
</reference>
<dbReference type="Gramene" id="Kaladp0605s0003.1.v1.1">
    <property type="protein sequence ID" value="Kaladp0605s0003.1.v1.1"/>
    <property type="gene ID" value="Kaladp0605s0003.v1.1"/>
</dbReference>
<keyword evidence="4" id="KW-1185">Reference proteome</keyword>
<dbReference type="PANTHER" id="PTHR31301">
    <property type="entry name" value="LOB DOMAIN-CONTAINING PROTEIN 4-RELATED"/>
    <property type="match status" value="1"/>
</dbReference>
<dbReference type="InterPro" id="IPR004883">
    <property type="entry name" value="LOB"/>
</dbReference>
<dbReference type="PROSITE" id="PS50891">
    <property type="entry name" value="LOB"/>
    <property type="match status" value="1"/>
</dbReference>
<name>A0A7N0VDM4_KALFE</name>
<feature type="domain" description="LOB" evidence="2">
    <location>
        <begin position="9"/>
        <end position="110"/>
    </location>
</feature>
<evidence type="ECO:0000313" key="3">
    <source>
        <dbReference type="EnsemblPlants" id="Kaladp0605s0003.1.v1.1"/>
    </source>
</evidence>
<dbReference type="Pfam" id="PF03195">
    <property type="entry name" value="LOB"/>
    <property type="match status" value="1"/>
</dbReference>
<evidence type="ECO:0000256" key="1">
    <source>
        <dbReference type="ARBA" id="ARBA00005474"/>
    </source>
</evidence>
<dbReference type="PANTHER" id="PTHR31301:SF19">
    <property type="entry name" value="LOB DOMAIN-CONTAINING PROTEIN 2"/>
    <property type="match status" value="1"/>
</dbReference>
<dbReference type="Gramene" id="Kaladp0605s0003.2.v1.1">
    <property type="protein sequence ID" value="Kaladp0605s0003.2.v1.1"/>
    <property type="gene ID" value="Kaladp0605s0003.v1.1"/>
</dbReference>
<dbReference type="OMA" id="AQPANIK"/>
<sequence length="211" mass="23791">MERGSATRTACAACKHQRKRCDEKCILAPYFPSDRAREFQAVHKVFGLSNLQKMVRSLSEEDKRRATDSLIWEAFCRQKDPVLGPYGEYRRLFDELKLYKSQLQLPIQVSNFGTNNINGAVTDHQFGTPNNNNVALLNYVQKNAGFASNQFTCSPHHKSPKGQGEIGSIILPLQQRHLVNGYNQQYCVKGQFSPMNGEATTMESITWEGGS</sequence>
<comment type="similarity">
    <text evidence="1">Belongs to the LOB domain-containing protein family.</text>
</comment>
<proteinExistence type="inferred from homology"/>
<evidence type="ECO:0000313" key="4">
    <source>
        <dbReference type="Proteomes" id="UP000594263"/>
    </source>
</evidence>
<evidence type="ECO:0000259" key="2">
    <source>
        <dbReference type="PROSITE" id="PS50891"/>
    </source>
</evidence>
<organism evidence="3 4">
    <name type="scientific">Kalanchoe fedtschenkoi</name>
    <name type="common">Lavender scallops</name>
    <name type="synonym">South American air plant</name>
    <dbReference type="NCBI Taxonomy" id="63787"/>
    <lineage>
        <taxon>Eukaryota</taxon>
        <taxon>Viridiplantae</taxon>
        <taxon>Streptophyta</taxon>
        <taxon>Embryophyta</taxon>
        <taxon>Tracheophyta</taxon>
        <taxon>Spermatophyta</taxon>
        <taxon>Magnoliopsida</taxon>
        <taxon>eudicotyledons</taxon>
        <taxon>Gunneridae</taxon>
        <taxon>Pentapetalae</taxon>
        <taxon>Saxifragales</taxon>
        <taxon>Crassulaceae</taxon>
        <taxon>Kalanchoe</taxon>
    </lineage>
</organism>